<sequence>MKTTSTLGKGHSNVQNLVAVTRQLREATWPPICGPSTLANRGETPVPPLYEAEYREQDPSRYHPYDSRPGYDCTHIAGTSTSQGLPAVLSAQAELLSQYSSLIPTISSNNTHQVPVEPTLSTYPSQELLNITPASIPLPFNHPHHPTISNSCAMGFDTGYTVVGGSDCLPPLPSTGLDDPWNAPSTLTTPRMEAPQGREDIPHRPWVE</sequence>
<dbReference type="EMBL" id="KL198016">
    <property type="protein sequence ID" value="KDQ21162.1"/>
    <property type="molecule type" value="Genomic_DNA"/>
</dbReference>
<feature type="compositionally biased region" description="Basic and acidic residues" evidence="1">
    <location>
        <begin position="196"/>
        <end position="208"/>
    </location>
</feature>
<name>A0A067NAK0_BOTB1</name>
<feature type="region of interest" description="Disordered" evidence="1">
    <location>
        <begin position="174"/>
        <end position="208"/>
    </location>
</feature>
<reference evidence="3" key="1">
    <citation type="journal article" date="2014" name="Proc. Natl. Acad. Sci. U.S.A.">
        <title>Extensive sampling of basidiomycete genomes demonstrates inadequacy of the white-rot/brown-rot paradigm for wood decay fungi.</title>
        <authorList>
            <person name="Riley R."/>
            <person name="Salamov A.A."/>
            <person name="Brown D.W."/>
            <person name="Nagy L.G."/>
            <person name="Floudas D."/>
            <person name="Held B.W."/>
            <person name="Levasseur A."/>
            <person name="Lombard V."/>
            <person name="Morin E."/>
            <person name="Otillar R."/>
            <person name="Lindquist E.A."/>
            <person name="Sun H."/>
            <person name="LaButti K.M."/>
            <person name="Schmutz J."/>
            <person name="Jabbour D."/>
            <person name="Luo H."/>
            <person name="Baker S.E."/>
            <person name="Pisabarro A.G."/>
            <person name="Walton J.D."/>
            <person name="Blanchette R.A."/>
            <person name="Henrissat B."/>
            <person name="Martin F."/>
            <person name="Cullen D."/>
            <person name="Hibbett D.S."/>
            <person name="Grigoriev I.V."/>
        </authorList>
    </citation>
    <scope>NUCLEOTIDE SEQUENCE [LARGE SCALE GENOMIC DNA]</scope>
    <source>
        <strain evidence="3">FD-172 SS1</strain>
    </source>
</reference>
<accession>A0A067NAK0</accession>
<evidence type="ECO:0000313" key="3">
    <source>
        <dbReference type="Proteomes" id="UP000027195"/>
    </source>
</evidence>
<dbReference type="Proteomes" id="UP000027195">
    <property type="component" value="Unassembled WGS sequence"/>
</dbReference>
<keyword evidence="3" id="KW-1185">Reference proteome</keyword>
<proteinExistence type="predicted"/>
<dbReference type="InParanoid" id="A0A067NAK0"/>
<dbReference type="AlphaFoldDB" id="A0A067NAK0"/>
<dbReference type="HOGENOM" id="CLU_1320679_0_0_1"/>
<evidence type="ECO:0000256" key="1">
    <source>
        <dbReference type="SAM" id="MobiDB-lite"/>
    </source>
</evidence>
<protein>
    <submittedName>
        <fullName evidence="2">Uncharacterized protein</fullName>
    </submittedName>
</protein>
<gene>
    <name evidence="2" type="ORF">BOTBODRAFT_194114</name>
</gene>
<evidence type="ECO:0000313" key="2">
    <source>
        <dbReference type="EMBL" id="KDQ21162.1"/>
    </source>
</evidence>
<organism evidence="2 3">
    <name type="scientific">Botryobasidium botryosum (strain FD-172 SS1)</name>
    <dbReference type="NCBI Taxonomy" id="930990"/>
    <lineage>
        <taxon>Eukaryota</taxon>
        <taxon>Fungi</taxon>
        <taxon>Dikarya</taxon>
        <taxon>Basidiomycota</taxon>
        <taxon>Agaricomycotina</taxon>
        <taxon>Agaricomycetes</taxon>
        <taxon>Cantharellales</taxon>
        <taxon>Botryobasidiaceae</taxon>
        <taxon>Botryobasidium</taxon>
    </lineage>
</organism>